<dbReference type="GO" id="GO:0009003">
    <property type="term" value="F:signal peptidase activity"/>
    <property type="evidence" value="ECO:0007669"/>
    <property type="project" value="UniProtKB-EC"/>
</dbReference>
<protein>
    <recommendedName>
        <fullName evidence="6">Signal peptidase I</fullName>
        <ecNumber evidence="6">3.4.21.89</ecNumber>
    </recommendedName>
</protein>
<keyword evidence="11" id="KW-1185">Reference proteome</keyword>
<dbReference type="CDD" id="cd06462">
    <property type="entry name" value="Peptidase_S24_S26"/>
    <property type="match status" value="1"/>
</dbReference>
<dbReference type="SUPFAM" id="SSF51306">
    <property type="entry name" value="LexA/Signal peptidase"/>
    <property type="match status" value="1"/>
</dbReference>
<sequence length="523" mass="56023">MAAILGMAAIGAWAIMTERISYVATHGTSMNPVYYEGDLVFVVKADSYRVGEIVAYHGDVPGQRILHRIIGGDGAAGFVVKGDNNESIDPLTPTDDEMIGRAVLHVPHGGIWLKPLLGPSGLGMLSFLVISGETRPRTRRDIPRGRRKKRVKAMSSRQGGSWAVAVAVLKAVERLPPVLRVAAAVAAGLTLCALVLGILGWMRPTIDKQAGESIPEQSITFSYTAKVPKSAGYDGTTVTAPEPIFRKLASSAVLRTRYQGPAGMFTLTAALTNGTGWHTNQTWVQKKPFPGPTYDSTITLDFAALAKRADDASRAIGAGPNGSVTIALSAMVESKGLATLSAPLQMAITPFQMSLVEGAKLETKAGGTTPDLLVPREIRIFGVSLITASQARSNAILALIGAVAIAVVVLLAARRRMPTRTRSEIEARYPQLLVPVEPMPSPPGKPVVNVDNFPALVKLAEKYGQMILTWRRPDADDFVVRDEGITYRYRVPLDEPTLQNVELISRPSAGSHRRKASSPSQVS</sequence>
<dbReference type="InterPro" id="IPR036286">
    <property type="entry name" value="LexA/Signal_pep-like_sf"/>
</dbReference>
<feature type="domain" description="Peptidase S24/S26A/S26B/S26C" evidence="9">
    <location>
        <begin position="22"/>
        <end position="102"/>
    </location>
</feature>
<comment type="subcellular location">
    <subcellularLocation>
        <location evidence="1">Membrane</location>
    </subcellularLocation>
</comment>
<dbReference type="InterPro" id="IPR015927">
    <property type="entry name" value="Peptidase_S24_S26A/B/C"/>
</dbReference>
<keyword evidence="5 8" id="KW-0472">Membrane</keyword>
<dbReference type="EMBL" id="JBHTBJ010000010">
    <property type="protein sequence ID" value="MFC7275501.1"/>
    <property type="molecule type" value="Genomic_DNA"/>
</dbReference>
<dbReference type="Gene3D" id="2.10.109.10">
    <property type="entry name" value="Umud Fragment, subunit A"/>
    <property type="match status" value="1"/>
</dbReference>
<dbReference type="InterPro" id="IPR001733">
    <property type="entry name" value="Peptidase_S26B"/>
</dbReference>
<dbReference type="RefSeq" id="WP_378968680.1">
    <property type="nucleotide sequence ID" value="NZ_JBHTBJ010000010.1"/>
</dbReference>
<evidence type="ECO:0000256" key="5">
    <source>
        <dbReference type="ARBA" id="ARBA00023136"/>
    </source>
</evidence>
<organism evidence="10 11">
    <name type="scientific">Paractinoplanes rhizophilus</name>
    <dbReference type="NCBI Taxonomy" id="1416877"/>
    <lineage>
        <taxon>Bacteria</taxon>
        <taxon>Bacillati</taxon>
        <taxon>Actinomycetota</taxon>
        <taxon>Actinomycetes</taxon>
        <taxon>Micromonosporales</taxon>
        <taxon>Micromonosporaceae</taxon>
        <taxon>Paractinoplanes</taxon>
    </lineage>
</organism>
<gene>
    <name evidence="10" type="ORF">ACFQS1_16045</name>
</gene>
<evidence type="ECO:0000256" key="3">
    <source>
        <dbReference type="ARBA" id="ARBA00022692"/>
    </source>
</evidence>
<proteinExistence type="predicted"/>
<comment type="caution">
    <text evidence="10">The sequence shown here is derived from an EMBL/GenBank/DDBJ whole genome shotgun (WGS) entry which is preliminary data.</text>
</comment>
<dbReference type="Proteomes" id="UP001596548">
    <property type="component" value="Unassembled WGS sequence"/>
</dbReference>
<keyword evidence="10" id="KW-0378">Hydrolase</keyword>
<dbReference type="NCBIfam" id="TIGR02228">
    <property type="entry name" value="sigpep_I_arch"/>
    <property type="match status" value="1"/>
</dbReference>
<keyword evidence="4 8" id="KW-1133">Transmembrane helix</keyword>
<name>A0ABW2HUQ3_9ACTN</name>
<evidence type="ECO:0000256" key="7">
    <source>
        <dbReference type="SAM" id="MobiDB-lite"/>
    </source>
</evidence>
<feature type="region of interest" description="Disordered" evidence="7">
    <location>
        <begin position="502"/>
        <end position="523"/>
    </location>
</feature>
<dbReference type="Pfam" id="PF00717">
    <property type="entry name" value="Peptidase_S24"/>
    <property type="match status" value="1"/>
</dbReference>
<feature type="transmembrane region" description="Helical" evidence="8">
    <location>
        <begin position="395"/>
        <end position="413"/>
    </location>
</feature>
<dbReference type="EC" id="3.4.21.89" evidence="6"/>
<keyword evidence="3 8" id="KW-0812">Transmembrane</keyword>
<evidence type="ECO:0000313" key="11">
    <source>
        <dbReference type="Proteomes" id="UP001596548"/>
    </source>
</evidence>
<evidence type="ECO:0000259" key="9">
    <source>
        <dbReference type="Pfam" id="PF00717"/>
    </source>
</evidence>
<evidence type="ECO:0000256" key="6">
    <source>
        <dbReference type="NCBIfam" id="TIGR02228"/>
    </source>
</evidence>
<evidence type="ECO:0000256" key="1">
    <source>
        <dbReference type="ARBA" id="ARBA00004370"/>
    </source>
</evidence>
<evidence type="ECO:0000256" key="8">
    <source>
        <dbReference type="SAM" id="Phobius"/>
    </source>
</evidence>
<feature type="transmembrane region" description="Helical" evidence="8">
    <location>
        <begin position="178"/>
        <end position="202"/>
    </location>
</feature>
<reference evidence="11" key="1">
    <citation type="journal article" date="2019" name="Int. J. Syst. Evol. Microbiol.">
        <title>The Global Catalogue of Microorganisms (GCM) 10K type strain sequencing project: providing services to taxonomists for standard genome sequencing and annotation.</title>
        <authorList>
            <consortium name="The Broad Institute Genomics Platform"/>
            <consortium name="The Broad Institute Genome Sequencing Center for Infectious Disease"/>
            <person name="Wu L."/>
            <person name="Ma J."/>
        </authorList>
    </citation>
    <scope>NUCLEOTIDE SEQUENCE [LARGE SCALE GENOMIC DNA]</scope>
    <source>
        <strain evidence="11">XZYJT-10</strain>
    </source>
</reference>
<evidence type="ECO:0000256" key="2">
    <source>
        <dbReference type="ARBA" id="ARBA00022670"/>
    </source>
</evidence>
<feature type="transmembrane region" description="Helical" evidence="8">
    <location>
        <begin position="111"/>
        <end position="130"/>
    </location>
</feature>
<accession>A0ABW2HUQ3</accession>
<evidence type="ECO:0000313" key="10">
    <source>
        <dbReference type="EMBL" id="MFC7275501.1"/>
    </source>
</evidence>
<keyword evidence="2" id="KW-0645">Protease</keyword>
<evidence type="ECO:0000256" key="4">
    <source>
        <dbReference type="ARBA" id="ARBA00022989"/>
    </source>
</evidence>